<reference evidence="2" key="1">
    <citation type="journal article" date="2014" name="Int. J. Syst. Evol. Microbiol.">
        <title>Complete genome sequence of Corynebacterium casei LMG S-19264T (=DSM 44701T), isolated from a smear-ripened cheese.</title>
        <authorList>
            <consortium name="US DOE Joint Genome Institute (JGI-PGF)"/>
            <person name="Walter F."/>
            <person name="Albersmeier A."/>
            <person name="Kalinowski J."/>
            <person name="Ruckert C."/>
        </authorList>
    </citation>
    <scope>NUCLEOTIDE SEQUENCE</scope>
    <source>
        <strain evidence="2">CGMCC 1.12987</strain>
    </source>
</reference>
<feature type="compositionally biased region" description="Basic and acidic residues" evidence="1">
    <location>
        <begin position="1"/>
        <end position="13"/>
    </location>
</feature>
<evidence type="ECO:0000313" key="2">
    <source>
        <dbReference type="EMBL" id="GGF95474.1"/>
    </source>
</evidence>
<dbReference type="Proteomes" id="UP000644756">
    <property type="component" value="Unassembled WGS sequence"/>
</dbReference>
<name>A0A917CSI2_9BACL</name>
<feature type="region of interest" description="Disordered" evidence="1">
    <location>
        <begin position="1"/>
        <end position="75"/>
    </location>
</feature>
<protein>
    <submittedName>
        <fullName evidence="2">Uncharacterized protein</fullName>
    </submittedName>
</protein>
<dbReference type="RefSeq" id="WP_188529772.1">
    <property type="nucleotide sequence ID" value="NZ_BMGR01000003.1"/>
</dbReference>
<sequence>MTEENKMAEHEEVGQAENAPRKVSLAEAMKQKLAQKKQAQADANNQKKHQVAGNQPKMKSQNTKKINNQRKRMGV</sequence>
<evidence type="ECO:0000313" key="3">
    <source>
        <dbReference type="Proteomes" id="UP000644756"/>
    </source>
</evidence>
<feature type="compositionally biased region" description="Polar residues" evidence="1">
    <location>
        <begin position="57"/>
        <end position="66"/>
    </location>
</feature>
<gene>
    <name evidence="2" type="ORF">GCM10010916_11010</name>
</gene>
<organism evidence="2 3">
    <name type="scientific">Paenibacillus abyssi</name>
    <dbReference type="NCBI Taxonomy" id="1340531"/>
    <lineage>
        <taxon>Bacteria</taxon>
        <taxon>Bacillati</taxon>
        <taxon>Bacillota</taxon>
        <taxon>Bacilli</taxon>
        <taxon>Bacillales</taxon>
        <taxon>Paenibacillaceae</taxon>
        <taxon>Paenibacillus</taxon>
    </lineage>
</organism>
<comment type="caution">
    <text evidence="2">The sequence shown here is derived from an EMBL/GenBank/DDBJ whole genome shotgun (WGS) entry which is preliminary data.</text>
</comment>
<dbReference type="AlphaFoldDB" id="A0A917CSI2"/>
<keyword evidence="3" id="KW-1185">Reference proteome</keyword>
<evidence type="ECO:0000256" key="1">
    <source>
        <dbReference type="SAM" id="MobiDB-lite"/>
    </source>
</evidence>
<feature type="compositionally biased region" description="Low complexity" evidence="1">
    <location>
        <begin position="26"/>
        <end position="44"/>
    </location>
</feature>
<dbReference type="EMBL" id="BMGR01000003">
    <property type="protein sequence ID" value="GGF95474.1"/>
    <property type="molecule type" value="Genomic_DNA"/>
</dbReference>
<proteinExistence type="predicted"/>
<reference evidence="2" key="2">
    <citation type="submission" date="2020-09" db="EMBL/GenBank/DDBJ databases">
        <authorList>
            <person name="Sun Q."/>
            <person name="Zhou Y."/>
        </authorList>
    </citation>
    <scope>NUCLEOTIDE SEQUENCE</scope>
    <source>
        <strain evidence="2">CGMCC 1.12987</strain>
    </source>
</reference>
<accession>A0A917CSI2</accession>